<dbReference type="Proteomes" id="UP001280581">
    <property type="component" value="Unassembled WGS sequence"/>
</dbReference>
<dbReference type="EMBL" id="WVTA01000003">
    <property type="protein sequence ID" value="KAK3214943.1"/>
    <property type="molecule type" value="Genomic_DNA"/>
</dbReference>
<feature type="chain" id="PRO_5042857957" evidence="1">
    <location>
        <begin position="20"/>
        <end position="85"/>
    </location>
</feature>
<sequence length="85" mass="8767">MVSFKHILALLPLAVGAFAAPNSSPDALNALQERRCVPPSNCGSAIGSCEYCCSSGVKPNSKTCHSHGATCSNGTPKYHCDDASL</sequence>
<organism evidence="2 3">
    <name type="scientific">Pseudopithomyces chartarum</name>
    <dbReference type="NCBI Taxonomy" id="1892770"/>
    <lineage>
        <taxon>Eukaryota</taxon>
        <taxon>Fungi</taxon>
        <taxon>Dikarya</taxon>
        <taxon>Ascomycota</taxon>
        <taxon>Pezizomycotina</taxon>
        <taxon>Dothideomycetes</taxon>
        <taxon>Pleosporomycetidae</taxon>
        <taxon>Pleosporales</taxon>
        <taxon>Massarineae</taxon>
        <taxon>Didymosphaeriaceae</taxon>
        <taxon>Pseudopithomyces</taxon>
    </lineage>
</organism>
<keyword evidence="1" id="KW-0732">Signal</keyword>
<proteinExistence type="predicted"/>
<protein>
    <submittedName>
        <fullName evidence="2">Uncharacterized protein</fullName>
    </submittedName>
</protein>
<reference evidence="2 3" key="1">
    <citation type="submission" date="2021-02" db="EMBL/GenBank/DDBJ databases">
        <title>Genome assembly of Pseudopithomyces chartarum.</title>
        <authorList>
            <person name="Jauregui R."/>
            <person name="Singh J."/>
            <person name="Voisey C."/>
        </authorList>
    </citation>
    <scope>NUCLEOTIDE SEQUENCE [LARGE SCALE GENOMIC DNA]</scope>
    <source>
        <strain evidence="2 3">AGR01</strain>
    </source>
</reference>
<gene>
    <name evidence="2" type="ORF">GRF29_19g1756891</name>
</gene>
<keyword evidence="3" id="KW-1185">Reference proteome</keyword>
<comment type="caution">
    <text evidence="2">The sequence shown here is derived from an EMBL/GenBank/DDBJ whole genome shotgun (WGS) entry which is preliminary data.</text>
</comment>
<feature type="signal peptide" evidence="1">
    <location>
        <begin position="1"/>
        <end position="19"/>
    </location>
</feature>
<evidence type="ECO:0000313" key="3">
    <source>
        <dbReference type="Proteomes" id="UP001280581"/>
    </source>
</evidence>
<dbReference type="AlphaFoldDB" id="A0AAN6RJP8"/>
<evidence type="ECO:0000313" key="2">
    <source>
        <dbReference type="EMBL" id="KAK3214943.1"/>
    </source>
</evidence>
<accession>A0AAN6RJP8</accession>
<name>A0AAN6RJP8_9PLEO</name>
<evidence type="ECO:0000256" key="1">
    <source>
        <dbReference type="SAM" id="SignalP"/>
    </source>
</evidence>